<feature type="transmembrane region" description="Helical" evidence="1">
    <location>
        <begin position="574"/>
        <end position="597"/>
    </location>
</feature>
<dbReference type="PANTHER" id="PTHR33490">
    <property type="entry name" value="BLR5614 PROTEIN-RELATED"/>
    <property type="match status" value="1"/>
</dbReference>
<keyword evidence="1" id="KW-0472">Membrane</keyword>
<dbReference type="Gene3D" id="3.10.620.30">
    <property type="match status" value="1"/>
</dbReference>
<comment type="caution">
    <text evidence="4">The sequence shown here is derived from an EMBL/GenBank/DDBJ whole genome shotgun (WGS) entry which is preliminary data.</text>
</comment>
<protein>
    <recommendedName>
        <fullName evidence="3">Transglutaminase-like domain-containing protein</fullName>
    </recommendedName>
</protein>
<proteinExistence type="predicted"/>
<dbReference type="SMART" id="SM00460">
    <property type="entry name" value="TGc"/>
    <property type="match status" value="1"/>
</dbReference>
<dbReference type="Proteomes" id="UP000178603">
    <property type="component" value="Unassembled WGS sequence"/>
</dbReference>
<organism evidence="4 5">
    <name type="scientific">Candidatus Woesebacteria bacterium RIFCSPHIGHO2_12_FULL_41_24</name>
    <dbReference type="NCBI Taxonomy" id="1802510"/>
    <lineage>
        <taxon>Bacteria</taxon>
        <taxon>Candidatus Woeseibacteriota</taxon>
    </lineage>
</organism>
<dbReference type="InterPro" id="IPR002931">
    <property type="entry name" value="Transglutaminase-like"/>
</dbReference>
<feature type="chain" id="PRO_5009534952" description="Transglutaminase-like domain-containing protein" evidence="2">
    <location>
        <begin position="25"/>
        <end position="600"/>
    </location>
</feature>
<feature type="domain" description="Transglutaminase-like" evidence="3">
    <location>
        <begin position="348"/>
        <end position="419"/>
    </location>
</feature>
<feature type="signal peptide" evidence="2">
    <location>
        <begin position="1"/>
        <end position="24"/>
    </location>
</feature>
<dbReference type="InterPro" id="IPR038765">
    <property type="entry name" value="Papain-like_cys_pep_sf"/>
</dbReference>
<sequence>MTKKYILLFVFFVLPFLFFGRAFAQTDNFKTTADISYSVAADGLTTVSHKITIENLTTKFYVDSFSLKVAGTQPLNPRASENATPIILLTKMQGDSWSLDLELEKIVGLGKTRSFEILFETASFAEKTGSVWEILIPGEEGNNVYDVTSVTLYTSSEFGSPAYISPLPTRRFQKDEKFAFEFRSKDIPLNGLSAAFGDFQIFDFYLAYHLENPLSRESKFQIAVPPDTAFQKVIYQAFDPKPTNLEADQDGNWLADFSLAAQQKLDVNVSGVVEIYSQPIFQNNLDEDDFKPFLAPSAVWQTDDPKIVEIARKLKTPKAIYDYVSKNLTYDYSRVRPNVDRLGASRVLQEPNRSICTEYTDLFIAIARAAGIPAREVNGYAYSQNPNIEPLSLVADVLHAWPEYWDKDLLVWRPVDPTWASTSGGTDYFTKLDLRHFAFVMHGTDYQKPYPPGSYKLGENPQKDVYVTLSDQSISRSVSVEINILSLRNLPWRDSQMEISIENTGNTAIYDRDLQILFDGKIVDFKKVPALLPFSKTTKLVDVPFSFFGNRTPETLTVAFGEDEKTILTYKSSLIIFSLLSSAVAIFIACGFVVWLIKAK</sequence>
<dbReference type="EMBL" id="MGGW01000020">
    <property type="protein sequence ID" value="OGM53910.1"/>
    <property type="molecule type" value="Genomic_DNA"/>
</dbReference>
<evidence type="ECO:0000259" key="3">
    <source>
        <dbReference type="SMART" id="SM00460"/>
    </source>
</evidence>
<keyword evidence="2" id="KW-0732">Signal</keyword>
<evidence type="ECO:0000313" key="4">
    <source>
        <dbReference type="EMBL" id="OGM53910.1"/>
    </source>
</evidence>
<reference evidence="4 5" key="1">
    <citation type="journal article" date="2016" name="Nat. Commun.">
        <title>Thousands of microbial genomes shed light on interconnected biogeochemical processes in an aquifer system.</title>
        <authorList>
            <person name="Anantharaman K."/>
            <person name="Brown C.T."/>
            <person name="Hug L.A."/>
            <person name="Sharon I."/>
            <person name="Castelle C.J."/>
            <person name="Probst A.J."/>
            <person name="Thomas B.C."/>
            <person name="Singh A."/>
            <person name="Wilkins M.J."/>
            <person name="Karaoz U."/>
            <person name="Brodie E.L."/>
            <person name="Williams K.H."/>
            <person name="Hubbard S.S."/>
            <person name="Banfield J.F."/>
        </authorList>
    </citation>
    <scope>NUCLEOTIDE SEQUENCE [LARGE SCALE GENOMIC DNA]</scope>
</reference>
<evidence type="ECO:0000313" key="5">
    <source>
        <dbReference type="Proteomes" id="UP000178603"/>
    </source>
</evidence>
<dbReference type="AlphaFoldDB" id="A0A1F8AQI8"/>
<name>A0A1F8AQI8_9BACT</name>
<accession>A0A1F8AQI8</accession>
<keyword evidence="1" id="KW-1133">Transmembrane helix</keyword>
<keyword evidence="1" id="KW-0812">Transmembrane</keyword>
<dbReference type="PANTHER" id="PTHR33490:SF6">
    <property type="entry name" value="SLL1049 PROTEIN"/>
    <property type="match status" value="1"/>
</dbReference>
<evidence type="ECO:0000256" key="2">
    <source>
        <dbReference type="SAM" id="SignalP"/>
    </source>
</evidence>
<gene>
    <name evidence="4" type="ORF">A3E44_05880</name>
</gene>
<dbReference type="Pfam" id="PF01841">
    <property type="entry name" value="Transglut_core"/>
    <property type="match status" value="1"/>
</dbReference>
<dbReference type="SUPFAM" id="SSF54001">
    <property type="entry name" value="Cysteine proteinases"/>
    <property type="match status" value="1"/>
</dbReference>
<evidence type="ECO:0000256" key="1">
    <source>
        <dbReference type="SAM" id="Phobius"/>
    </source>
</evidence>